<evidence type="ECO:0000259" key="7">
    <source>
        <dbReference type="Pfam" id="PF00903"/>
    </source>
</evidence>
<dbReference type="CDD" id="cd06587">
    <property type="entry name" value="VOC"/>
    <property type="match status" value="1"/>
</dbReference>
<dbReference type="InterPro" id="IPR029068">
    <property type="entry name" value="Glyas_Bleomycin-R_OHBP_Dase"/>
</dbReference>
<evidence type="ECO:0000256" key="2">
    <source>
        <dbReference type="ARBA" id="ARBA00005893"/>
    </source>
</evidence>
<organism evidence="8 9">
    <name type="scientific">Pseudodesulfovibrio karagichevae</name>
    <dbReference type="NCBI Taxonomy" id="3239305"/>
    <lineage>
        <taxon>Bacteria</taxon>
        <taxon>Pseudomonadati</taxon>
        <taxon>Thermodesulfobacteriota</taxon>
        <taxon>Desulfovibrionia</taxon>
        <taxon>Desulfovibrionales</taxon>
        <taxon>Desulfovibrionaceae</taxon>
    </lineage>
</organism>
<dbReference type="PANTHER" id="PTHR21485:SF3">
    <property type="entry name" value="N-ACYLNEURAMINATE CYTIDYLYLTRANSFERASE"/>
    <property type="match status" value="1"/>
</dbReference>
<dbReference type="SUPFAM" id="SSF56784">
    <property type="entry name" value="HAD-like"/>
    <property type="match status" value="1"/>
</dbReference>
<dbReference type="SFLD" id="SFLDS00003">
    <property type="entry name" value="Haloacid_Dehalogenase"/>
    <property type="match status" value="1"/>
</dbReference>
<comment type="caution">
    <text evidence="8">The sequence shown here is derived from an EMBL/GenBank/DDBJ whole genome shotgun (WGS) entry which is preliminary data.</text>
</comment>
<dbReference type="InterPro" id="IPR036412">
    <property type="entry name" value="HAD-like_sf"/>
</dbReference>
<name>A0ABV4K5P5_9BACT</name>
<dbReference type="InterPro" id="IPR010023">
    <property type="entry name" value="KdsC_fam"/>
</dbReference>
<comment type="cofactor">
    <cofactor evidence="1">
        <name>Mg(2+)</name>
        <dbReference type="ChEBI" id="CHEBI:18420"/>
    </cofactor>
</comment>
<proteinExistence type="inferred from homology"/>
<keyword evidence="5 8" id="KW-0378">Hydrolase</keyword>
<keyword evidence="9" id="KW-1185">Reference proteome</keyword>
<sequence>MATFPPVTVLVRNIDKSARFYKAALGFDLAWDGLLVGPYGQSLRLVEGPGTTAGGCVIVTIEVPDVGRAVDAILDNGGGRAEKLMGDAPLYLGPDGEMLALAGRGLPGAERIRMVVYDFDGVMTDNQVLTDQDGRESVRANRSDGLGIGLIQRLGIRQVILSTEANPVVKARADKIGLEALHGIHDKGSALLRLAEKYQMSVGEILFIGNDINDSGAMGLAGFKAAPADAHPSILALADYVTDAKGGCGVIREMADVLTAARA</sequence>
<dbReference type="PANTHER" id="PTHR21485">
    <property type="entry name" value="HAD SUPERFAMILY MEMBERS CMAS AND KDSC"/>
    <property type="match status" value="1"/>
</dbReference>
<protein>
    <submittedName>
        <fullName evidence="8">HAD hydrolase family protein</fullName>
    </submittedName>
</protein>
<feature type="domain" description="Glyoxalase/fosfomycin resistance/dioxygenase" evidence="7">
    <location>
        <begin position="5"/>
        <end position="78"/>
    </location>
</feature>
<evidence type="ECO:0000256" key="3">
    <source>
        <dbReference type="ARBA" id="ARBA00011881"/>
    </source>
</evidence>
<dbReference type="Proteomes" id="UP001568698">
    <property type="component" value="Unassembled WGS sequence"/>
</dbReference>
<comment type="similarity">
    <text evidence="2">Belongs to the KdsC family.</text>
</comment>
<comment type="subunit">
    <text evidence="3">Homotetramer.</text>
</comment>
<evidence type="ECO:0000313" key="9">
    <source>
        <dbReference type="Proteomes" id="UP001568698"/>
    </source>
</evidence>
<dbReference type="GO" id="GO:0016787">
    <property type="term" value="F:hydrolase activity"/>
    <property type="evidence" value="ECO:0007669"/>
    <property type="project" value="UniProtKB-KW"/>
</dbReference>
<evidence type="ECO:0000256" key="5">
    <source>
        <dbReference type="ARBA" id="ARBA00022801"/>
    </source>
</evidence>
<keyword evidence="6" id="KW-0460">Magnesium</keyword>
<dbReference type="Pfam" id="PF08282">
    <property type="entry name" value="Hydrolase_3"/>
    <property type="match status" value="1"/>
</dbReference>
<dbReference type="Gene3D" id="3.10.180.10">
    <property type="entry name" value="2,3-Dihydroxybiphenyl 1,2-Dioxygenase, domain 1"/>
    <property type="match status" value="1"/>
</dbReference>
<dbReference type="SFLD" id="SFLDG01136">
    <property type="entry name" value="C1.6:_Phosphoserine_Phosphatas"/>
    <property type="match status" value="1"/>
</dbReference>
<dbReference type="InterPro" id="IPR004360">
    <property type="entry name" value="Glyas_Fos-R_dOase_dom"/>
</dbReference>
<reference evidence="8 9" key="1">
    <citation type="submission" date="2024-08" db="EMBL/GenBank/DDBJ databases">
        <title>Sulfate-reducing bacteria isolated from formation water of the oil field in Kazakhstan and description of Pseudodesulfovibrio sp.</title>
        <authorList>
            <person name="Bidzhieva S.K."/>
            <person name="Tourova T.P."/>
            <person name="Grouzdev D.S."/>
            <person name="Beletsky A.V."/>
            <person name="Sokolova D.S."/>
            <person name="Samigullina S.R."/>
            <person name="Poltaraus A.B."/>
            <person name="Avtukh A.N."/>
            <person name="Tereshina V.M."/>
            <person name="Zhaparov N.S."/>
            <person name="Mardanov A.V."/>
            <person name="Nazina T.N."/>
        </authorList>
    </citation>
    <scope>NUCLEOTIDE SEQUENCE [LARGE SCALE GENOMIC DNA]</scope>
    <source>
        <strain evidence="8 9">9FUS</strain>
    </source>
</reference>
<dbReference type="EMBL" id="JBGLYH010000025">
    <property type="protein sequence ID" value="MEZ7197112.1"/>
    <property type="molecule type" value="Genomic_DNA"/>
</dbReference>
<gene>
    <name evidence="8" type="ORF">AB6M95_10165</name>
</gene>
<keyword evidence="4" id="KW-0479">Metal-binding</keyword>
<dbReference type="Gene3D" id="3.40.50.1000">
    <property type="entry name" value="HAD superfamily/HAD-like"/>
    <property type="match status" value="1"/>
</dbReference>
<dbReference type="Pfam" id="PF00903">
    <property type="entry name" value="Glyoxalase"/>
    <property type="match status" value="1"/>
</dbReference>
<dbReference type="SUPFAM" id="SSF54593">
    <property type="entry name" value="Glyoxalase/Bleomycin resistance protein/Dihydroxybiphenyl dioxygenase"/>
    <property type="match status" value="1"/>
</dbReference>
<dbReference type="InterPro" id="IPR023214">
    <property type="entry name" value="HAD_sf"/>
</dbReference>
<dbReference type="InterPro" id="IPR050793">
    <property type="entry name" value="CMP-NeuNAc_synthase"/>
</dbReference>
<evidence type="ECO:0000313" key="8">
    <source>
        <dbReference type="EMBL" id="MEZ7197112.1"/>
    </source>
</evidence>
<evidence type="ECO:0000256" key="1">
    <source>
        <dbReference type="ARBA" id="ARBA00001946"/>
    </source>
</evidence>
<evidence type="ECO:0000256" key="4">
    <source>
        <dbReference type="ARBA" id="ARBA00022723"/>
    </source>
</evidence>
<dbReference type="RefSeq" id="WP_371386631.1">
    <property type="nucleotide sequence ID" value="NZ_JBGLYH010000025.1"/>
</dbReference>
<evidence type="ECO:0000256" key="6">
    <source>
        <dbReference type="ARBA" id="ARBA00022842"/>
    </source>
</evidence>
<accession>A0ABV4K5P5</accession>
<dbReference type="SFLD" id="SFLDG01138">
    <property type="entry name" value="C1.6.2:_Deoxy-d-mannose-octulo"/>
    <property type="match status" value="1"/>
</dbReference>